<proteinExistence type="inferred from homology"/>
<dbReference type="SUPFAM" id="SSF51905">
    <property type="entry name" value="FAD/NAD(P)-binding domain"/>
    <property type="match status" value="2"/>
</dbReference>
<comment type="caution">
    <text evidence="7">The sequence shown here is derived from an EMBL/GenBank/DDBJ whole genome shotgun (WGS) entry which is preliminary data.</text>
</comment>
<dbReference type="OrthoDB" id="9784880at2"/>
<dbReference type="PRINTS" id="PR00368">
    <property type="entry name" value="FADPNR"/>
</dbReference>
<dbReference type="STRING" id="1249483.LEP1GSC202_2198"/>
<organism evidence="7 8">
    <name type="scientific">Leptospira yanagawae serovar Saopaulo str. Sao Paulo = ATCC 700523</name>
    <dbReference type="NCBI Taxonomy" id="1249483"/>
    <lineage>
        <taxon>Bacteria</taxon>
        <taxon>Pseudomonadati</taxon>
        <taxon>Spirochaetota</taxon>
        <taxon>Spirochaetia</taxon>
        <taxon>Leptospirales</taxon>
        <taxon>Leptospiraceae</taxon>
        <taxon>Leptospira</taxon>
    </lineage>
</organism>
<dbReference type="PANTHER" id="PTHR42913">
    <property type="entry name" value="APOPTOSIS-INDUCING FACTOR 1"/>
    <property type="match status" value="1"/>
</dbReference>
<dbReference type="Gene3D" id="3.50.50.100">
    <property type="match status" value="1"/>
</dbReference>
<dbReference type="InterPro" id="IPR036188">
    <property type="entry name" value="FAD/NAD-bd_sf"/>
</dbReference>
<sequence length="394" mass="45095">MKTNVVILGAGYAGILCANRLEKQNKNCKITLLSDQFYFQERIRFHEFAVGRTKKRILIQEFLRKNIDFQLGKVTNIDPKKNKVAFKSHHGEQSISYDYLVVAIGSGKIKPINPEENSIQSENALVTFQIKKDPNQIKNICILGGGLTGIELATEWKERFPNANVTIVDTKELGHSFSEKGKAHLKKTFVRMGINTIENNAIQSIQNGKITFQNKTNLEYDCLMNCTGFQAESLVGKSELHTNAKEQIYVDGFLRSKQYSNLFAIGDVAKLNDSILRMGCVTALPMGAYVADTITQIIKNKKPSEFQFQFFGRCVSLGRNDGIIQFTYGDDSPKEWILKGKWAAWIKECVNRFTLFSLYMEKHLPCRFYFWPKGNLFQKQHWNETIRETKKVTR</sequence>
<comment type="cofactor">
    <cofactor evidence="1">
        <name>FAD</name>
        <dbReference type="ChEBI" id="CHEBI:57692"/>
    </cofactor>
</comment>
<dbReference type="Proteomes" id="UP000013996">
    <property type="component" value="Unassembled WGS sequence"/>
</dbReference>
<evidence type="ECO:0000256" key="4">
    <source>
        <dbReference type="ARBA" id="ARBA00022827"/>
    </source>
</evidence>
<evidence type="ECO:0000313" key="7">
    <source>
        <dbReference type="EMBL" id="EOQ90363.1"/>
    </source>
</evidence>
<dbReference type="InterPro" id="IPR023753">
    <property type="entry name" value="FAD/NAD-binding_dom"/>
</dbReference>
<accession>A0A5E8HI35</accession>
<evidence type="ECO:0000256" key="5">
    <source>
        <dbReference type="ARBA" id="ARBA00023002"/>
    </source>
</evidence>
<dbReference type="AlphaFoldDB" id="A0A5E8HI35"/>
<dbReference type="Pfam" id="PF07992">
    <property type="entry name" value="Pyr_redox_2"/>
    <property type="match status" value="1"/>
</dbReference>
<keyword evidence="4" id="KW-0274">FAD</keyword>
<comment type="similarity">
    <text evidence="2">Belongs to the NADH dehydrogenase family.</text>
</comment>
<evidence type="ECO:0000256" key="1">
    <source>
        <dbReference type="ARBA" id="ARBA00001974"/>
    </source>
</evidence>
<dbReference type="PANTHER" id="PTHR42913:SF3">
    <property type="entry name" value="64 KDA MITOCHONDRIAL NADH DEHYDROGENASE (EUROFUNG)"/>
    <property type="match status" value="1"/>
</dbReference>
<reference evidence="7 8" key="1">
    <citation type="submission" date="2013-04" db="EMBL/GenBank/DDBJ databases">
        <authorList>
            <person name="Harkins D.M."/>
            <person name="Durkin A.S."/>
            <person name="Brinkac L.M."/>
            <person name="Haft D.H."/>
            <person name="Selengut J.D."/>
            <person name="Sanka R."/>
            <person name="DePew J."/>
            <person name="Purushe J."/>
            <person name="Hartskeerl R.A."/>
            <person name="Ahmed A."/>
            <person name="van der Linden H."/>
            <person name="Goris M.G.A."/>
            <person name="Vinetz J.M."/>
            <person name="Sutton G.G."/>
            <person name="Nierman W.C."/>
            <person name="Fouts D.E."/>
        </authorList>
    </citation>
    <scope>NUCLEOTIDE SEQUENCE [LARGE SCALE GENOMIC DNA]</scope>
    <source>
        <strain evidence="7 8">Sao Paulo</strain>
    </source>
</reference>
<evidence type="ECO:0000313" key="8">
    <source>
        <dbReference type="Proteomes" id="UP000013996"/>
    </source>
</evidence>
<dbReference type="GO" id="GO:0003955">
    <property type="term" value="F:NAD(P)H dehydrogenase (quinone) activity"/>
    <property type="evidence" value="ECO:0007669"/>
    <property type="project" value="TreeGrafter"/>
</dbReference>
<dbReference type="RefSeq" id="WP_015676086.1">
    <property type="nucleotide sequence ID" value="NZ_AOGX02000010.1"/>
</dbReference>
<keyword evidence="3" id="KW-0285">Flavoprotein</keyword>
<dbReference type="InterPro" id="IPR051169">
    <property type="entry name" value="NADH-Q_oxidoreductase"/>
</dbReference>
<name>A0A5E8HI35_9LEPT</name>
<evidence type="ECO:0000256" key="3">
    <source>
        <dbReference type="ARBA" id="ARBA00022630"/>
    </source>
</evidence>
<keyword evidence="5" id="KW-0560">Oxidoreductase</keyword>
<gene>
    <name evidence="7" type="ORF">LEP1GSC202_2198</name>
</gene>
<dbReference type="GO" id="GO:0019646">
    <property type="term" value="P:aerobic electron transport chain"/>
    <property type="evidence" value="ECO:0007669"/>
    <property type="project" value="TreeGrafter"/>
</dbReference>
<protein>
    <submittedName>
        <fullName evidence="7">Pyridine nucleotide-disulfide oxidoreductase</fullName>
    </submittedName>
</protein>
<evidence type="ECO:0000256" key="2">
    <source>
        <dbReference type="ARBA" id="ARBA00005272"/>
    </source>
</evidence>
<evidence type="ECO:0000259" key="6">
    <source>
        <dbReference type="Pfam" id="PF07992"/>
    </source>
</evidence>
<feature type="domain" description="FAD/NAD(P)-binding" evidence="6">
    <location>
        <begin position="4"/>
        <end position="273"/>
    </location>
</feature>
<dbReference type="EMBL" id="AOGX02000010">
    <property type="protein sequence ID" value="EOQ90363.1"/>
    <property type="molecule type" value="Genomic_DNA"/>
</dbReference>